<dbReference type="Proteomes" id="UP000276133">
    <property type="component" value="Unassembled WGS sequence"/>
</dbReference>
<protein>
    <submittedName>
        <fullName evidence="1">Uncharacterized protein</fullName>
    </submittedName>
</protein>
<reference evidence="1 2" key="1">
    <citation type="journal article" date="2018" name="Sci. Rep.">
        <title>Genomic signatures of local adaptation to the degree of environmental predictability in rotifers.</title>
        <authorList>
            <person name="Franch-Gras L."/>
            <person name="Hahn C."/>
            <person name="Garcia-Roger E.M."/>
            <person name="Carmona M.J."/>
            <person name="Serra M."/>
            <person name="Gomez A."/>
        </authorList>
    </citation>
    <scope>NUCLEOTIDE SEQUENCE [LARGE SCALE GENOMIC DNA]</scope>
    <source>
        <strain evidence="1">HYR1</strain>
    </source>
</reference>
<organism evidence="1 2">
    <name type="scientific">Brachionus plicatilis</name>
    <name type="common">Marine rotifer</name>
    <name type="synonym">Brachionus muelleri</name>
    <dbReference type="NCBI Taxonomy" id="10195"/>
    <lineage>
        <taxon>Eukaryota</taxon>
        <taxon>Metazoa</taxon>
        <taxon>Spiralia</taxon>
        <taxon>Gnathifera</taxon>
        <taxon>Rotifera</taxon>
        <taxon>Eurotatoria</taxon>
        <taxon>Monogononta</taxon>
        <taxon>Pseudotrocha</taxon>
        <taxon>Ploima</taxon>
        <taxon>Brachionidae</taxon>
        <taxon>Brachionus</taxon>
    </lineage>
</organism>
<proteinExistence type="predicted"/>
<accession>A0A3M7Q3W2</accession>
<dbReference type="EMBL" id="REGN01007641">
    <property type="protein sequence ID" value="RNA05671.1"/>
    <property type="molecule type" value="Genomic_DNA"/>
</dbReference>
<evidence type="ECO:0000313" key="2">
    <source>
        <dbReference type="Proteomes" id="UP000276133"/>
    </source>
</evidence>
<keyword evidence="2" id="KW-1185">Reference proteome</keyword>
<dbReference type="AlphaFoldDB" id="A0A3M7Q3W2"/>
<comment type="caution">
    <text evidence="1">The sequence shown here is derived from an EMBL/GenBank/DDBJ whole genome shotgun (WGS) entry which is preliminary data.</text>
</comment>
<sequence length="111" mass="12622">MRSVQSCISPSIHCFSSVLVLVAFDGKKKFTVANFANAFLSNLGLTTILGKVSLEIDLFELTQFFQFWTYVEASHIKSLNILILKNNRAKFLRKFGNLNLKYSVKMINLLL</sequence>
<gene>
    <name evidence="1" type="ORF">BpHYR1_025990</name>
</gene>
<name>A0A3M7Q3W2_BRAPC</name>
<evidence type="ECO:0000313" key="1">
    <source>
        <dbReference type="EMBL" id="RNA05671.1"/>
    </source>
</evidence>